<evidence type="ECO:0000313" key="5">
    <source>
        <dbReference type="Proteomes" id="UP000663880"/>
    </source>
</evidence>
<keyword evidence="2" id="KW-1133">Transmembrane helix</keyword>
<keyword evidence="2" id="KW-0812">Transmembrane</keyword>
<name>A0A821RHD0_9NEOP</name>
<dbReference type="OrthoDB" id="29460at2759"/>
<keyword evidence="3" id="KW-0732">Signal</keyword>
<evidence type="ECO:0000256" key="3">
    <source>
        <dbReference type="SAM" id="SignalP"/>
    </source>
</evidence>
<dbReference type="AlphaFoldDB" id="A0A821RHD0"/>
<comment type="caution">
    <text evidence="4">The sequence shown here is derived from an EMBL/GenBank/DDBJ whole genome shotgun (WGS) entry which is preliminary data.</text>
</comment>
<dbReference type="Gene3D" id="2.70.130.10">
    <property type="entry name" value="Mannose-6-phosphate receptor binding domain"/>
    <property type="match status" value="1"/>
</dbReference>
<keyword evidence="5" id="KW-1185">Reference proteome</keyword>
<dbReference type="InterPro" id="IPR009011">
    <property type="entry name" value="Man6P_isomerase_rcpt-bd_dom_sf"/>
</dbReference>
<dbReference type="InterPro" id="IPR028927">
    <property type="entry name" value="Man-6-P_rcpt"/>
</dbReference>
<feature type="chain" id="PRO_5032956968" description="Cation-dependent mannose-6-phosphate receptor" evidence="3">
    <location>
        <begin position="24"/>
        <end position="274"/>
    </location>
</feature>
<evidence type="ECO:0000313" key="4">
    <source>
        <dbReference type="EMBL" id="CAF4842551.1"/>
    </source>
</evidence>
<evidence type="ECO:0000256" key="2">
    <source>
        <dbReference type="SAM" id="Phobius"/>
    </source>
</evidence>
<dbReference type="Pfam" id="PF02157">
    <property type="entry name" value="Man-6-P_recep"/>
    <property type="match status" value="1"/>
</dbReference>
<dbReference type="GO" id="GO:0000139">
    <property type="term" value="C:Golgi membrane"/>
    <property type="evidence" value="ECO:0007669"/>
    <property type="project" value="UniProtKB-SubCell"/>
</dbReference>
<dbReference type="PANTHER" id="PTHR15071:SF0">
    <property type="entry name" value="MANNOSE 6-PHOSPHATE RECEPTOR-LIKE PROTEIN 1"/>
    <property type="match status" value="1"/>
</dbReference>
<proteinExistence type="predicted"/>
<gene>
    <name evidence="4" type="ORF">PMACD_LOCUS6312</name>
</gene>
<organism evidence="4 5">
    <name type="scientific">Pieris macdunnoughi</name>
    <dbReference type="NCBI Taxonomy" id="345717"/>
    <lineage>
        <taxon>Eukaryota</taxon>
        <taxon>Metazoa</taxon>
        <taxon>Ecdysozoa</taxon>
        <taxon>Arthropoda</taxon>
        <taxon>Hexapoda</taxon>
        <taxon>Insecta</taxon>
        <taxon>Pterygota</taxon>
        <taxon>Neoptera</taxon>
        <taxon>Endopterygota</taxon>
        <taxon>Lepidoptera</taxon>
        <taxon>Glossata</taxon>
        <taxon>Ditrysia</taxon>
        <taxon>Papilionoidea</taxon>
        <taxon>Pieridae</taxon>
        <taxon>Pierinae</taxon>
        <taxon>Pieris</taxon>
    </lineage>
</organism>
<protein>
    <recommendedName>
        <fullName evidence="6">Cation-dependent mannose-6-phosphate receptor</fullName>
    </recommendedName>
</protein>
<evidence type="ECO:0000256" key="1">
    <source>
        <dbReference type="ARBA" id="ARBA00023180"/>
    </source>
</evidence>
<keyword evidence="2" id="KW-0472">Membrane</keyword>
<feature type="transmembrane region" description="Helical" evidence="2">
    <location>
        <begin position="194"/>
        <end position="213"/>
    </location>
</feature>
<keyword evidence="1" id="KW-0325">Glycoprotein</keyword>
<sequence>MTTLNSMFRIVLICFSIISTIMGAQDVCVKKGPCTCEYSNGTGVDLSPAVKATFYTTQTYELRMAGAEYDLTTYFFHPCFDVTPSVNSTNPGGCNSPLSLCRQTTHFNYNATIQGFLSDGGLYEKMGDTNGSTFSADGKSIIYSNIPSSTIVMLVCAQSEGELNVFSLMDPKKIALAFYSRHACLKVIEESGRSLGSTLLIVFFSCVIFYLVLGICTKKFLMGATGLEVIPNLAFWSDLPNLVRDGWAFAINGFKLPTRSGPVTSPDPNSYDSI</sequence>
<dbReference type="Proteomes" id="UP000663880">
    <property type="component" value="Unassembled WGS sequence"/>
</dbReference>
<dbReference type="EMBL" id="CAJOBZ010000013">
    <property type="protein sequence ID" value="CAF4842551.1"/>
    <property type="molecule type" value="Genomic_DNA"/>
</dbReference>
<evidence type="ECO:0008006" key="6">
    <source>
        <dbReference type="Google" id="ProtNLM"/>
    </source>
</evidence>
<dbReference type="PANTHER" id="PTHR15071">
    <property type="entry name" value="MANNOSE-6-PHOSPHATE RECEPTOR FAMILY MEMBER"/>
    <property type="match status" value="1"/>
</dbReference>
<reference evidence="4" key="1">
    <citation type="submission" date="2021-02" db="EMBL/GenBank/DDBJ databases">
        <authorList>
            <person name="Steward A R."/>
        </authorList>
    </citation>
    <scope>NUCLEOTIDE SEQUENCE</scope>
</reference>
<dbReference type="GO" id="GO:0005802">
    <property type="term" value="C:trans-Golgi network"/>
    <property type="evidence" value="ECO:0007669"/>
    <property type="project" value="TreeGrafter"/>
</dbReference>
<feature type="signal peptide" evidence="3">
    <location>
        <begin position="1"/>
        <end position="23"/>
    </location>
</feature>
<accession>A0A821RHD0</accession>